<dbReference type="InterPro" id="IPR045262">
    <property type="entry name" value="STP/PLT_plant"/>
</dbReference>
<evidence type="ECO:0000256" key="8">
    <source>
        <dbReference type="ARBA" id="ARBA00023136"/>
    </source>
</evidence>
<dbReference type="SUPFAM" id="SSF103473">
    <property type="entry name" value="MFS general substrate transporter"/>
    <property type="match status" value="1"/>
</dbReference>
<keyword evidence="7 10" id="KW-1133">Transmembrane helix</keyword>
<keyword evidence="5 10" id="KW-0812">Transmembrane</keyword>
<evidence type="ECO:0000256" key="10">
    <source>
        <dbReference type="SAM" id="Phobius"/>
    </source>
</evidence>
<proteinExistence type="inferred from homology"/>
<evidence type="ECO:0000256" key="9">
    <source>
        <dbReference type="ARBA" id="ARBA00044504"/>
    </source>
</evidence>
<keyword evidence="3" id="KW-0813">Transport</keyword>
<reference evidence="11" key="1">
    <citation type="journal article" date="2019" name="Sci. Rep.">
        <title>Draft genome of Tanacetum cinerariifolium, the natural source of mosquito coil.</title>
        <authorList>
            <person name="Yamashiro T."/>
            <person name="Shiraishi A."/>
            <person name="Satake H."/>
            <person name="Nakayama K."/>
        </authorList>
    </citation>
    <scope>NUCLEOTIDE SEQUENCE</scope>
</reference>
<dbReference type="GO" id="GO:0015144">
    <property type="term" value="F:carbohydrate transmembrane transporter activity"/>
    <property type="evidence" value="ECO:0007669"/>
    <property type="project" value="InterPro"/>
</dbReference>
<sequence length="241" mass="28035">EFNDLVVASEEAKKIEDPWDNLLSRNYRPQLCFAVLIPFFQQFTGMNVFMFYAPVLFRTMGFGGNAALLGRRFWFLLGGIQMFICQIVITIAIALKFGVNGHPGHLETWYAILVVIFICIYIAGISYSWGPLGWLVPSEIFQLEIRSSAQSVNVSVNMICTFLIAQIFLEMLCVMRFGLFIFFMFFVFIMTGFIYWFLPETNWIPIEDMTRIWEKHWFWKRFVTGPGDDGEKDDKNKEAIV</sequence>
<dbReference type="PANTHER" id="PTHR23500">
    <property type="entry name" value="SOLUTE CARRIER FAMILY 2, FACILITATED GLUCOSE TRANSPORTER"/>
    <property type="match status" value="1"/>
</dbReference>
<dbReference type="InterPro" id="IPR005828">
    <property type="entry name" value="MFS_sugar_transport-like"/>
</dbReference>
<evidence type="ECO:0000256" key="2">
    <source>
        <dbReference type="ARBA" id="ARBA00010992"/>
    </source>
</evidence>
<dbReference type="GO" id="GO:0015293">
    <property type="term" value="F:symporter activity"/>
    <property type="evidence" value="ECO:0007669"/>
    <property type="project" value="UniProtKB-KW"/>
</dbReference>
<keyword evidence="8 10" id="KW-0472">Membrane</keyword>
<organism evidence="11">
    <name type="scientific">Tanacetum cinerariifolium</name>
    <name type="common">Dalmatian daisy</name>
    <name type="synonym">Chrysanthemum cinerariifolium</name>
    <dbReference type="NCBI Taxonomy" id="118510"/>
    <lineage>
        <taxon>Eukaryota</taxon>
        <taxon>Viridiplantae</taxon>
        <taxon>Streptophyta</taxon>
        <taxon>Embryophyta</taxon>
        <taxon>Tracheophyta</taxon>
        <taxon>Spermatophyta</taxon>
        <taxon>Magnoliopsida</taxon>
        <taxon>eudicotyledons</taxon>
        <taxon>Gunneridae</taxon>
        <taxon>Pentapetalae</taxon>
        <taxon>asterids</taxon>
        <taxon>campanulids</taxon>
        <taxon>Asterales</taxon>
        <taxon>Asteraceae</taxon>
        <taxon>Asteroideae</taxon>
        <taxon>Anthemideae</taxon>
        <taxon>Anthemidinae</taxon>
        <taxon>Tanacetum</taxon>
    </lineage>
</organism>
<feature type="transmembrane region" description="Helical" evidence="10">
    <location>
        <begin position="31"/>
        <end position="53"/>
    </location>
</feature>
<comment type="caution">
    <text evidence="11">The sequence shown here is derived from an EMBL/GenBank/DDBJ whole genome shotgun (WGS) entry which is preliminary data.</text>
</comment>
<evidence type="ECO:0000256" key="6">
    <source>
        <dbReference type="ARBA" id="ARBA00022847"/>
    </source>
</evidence>
<feature type="transmembrane region" description="Helical" evidence="10">
    <location>
        <begin position="149"/>
        <end position="169"/>
    </location>
</feature>
<dbReference type="PANTHER" id="PTHR23500:SF601">
    <property type="entry name" value="MAJOR FACILITATOR, SUGAR TRANSPORTER, MAJOR FACILITATOR SUPERFAMILY"/>
    <property type="match status" value="1"/>
</dbReference>
<dbReference type="EMBL" id="BKCJ010152966">
    <property type="protein sequence ID" value="GEY11549.1"/>
    <property type="molecule type" value="Genomic_DNA"/>
</dbReference>
<name>A0A699HGJ8_TANCI</name>
<keyword evidence="4" id="KW-0762">Sugar transport</keyword>
<comment type="subcellular location">
    <subcellularLocation>
        <location evidence="1">Membrane</location>
        <topology evidence="1">Multi-pass membrane protein</topology>
    </subcellularLocation>
</comment>
<evidence type="ECO:0000256" key="7">
    <source>
        <dbReference type="ARBA" id="ARBA00022989"/>
    </source>
</evidence>
<gene>
    <name evidence="11" type="ORF">Tci_383523</name>
</gene>
<feature type="non-terminal residue" evidence="11">
    <location>
        <position position="1"/>
    </location>
</feature>
<dbReference type="InterPro" id="IPR003663">
    <property type="entry name" value="Sugar/inositol_transpt"/>
</dbReference>
<comment type="similarity">
    <text evidence="9">Belongs to the major facilitator superfamily. Phosphate:H(+) symporter (TC 2.A.1.9) family.</text>
</comment>
<dbReference type="AlphaFoldDB" id="A0A699HGJ8"/>
<dbReference type="Gene3D" id="1.20.1250.20">
    <property type="entry name" value="MFS general substrate transporter like domains"/>
    <property type="match status" value="1"/>
</dbReference>
<dbReference type="PRINTS" id="PR00171">
    <property type="entry name" value="SUGRTRNSPORT"/>
</dbReference>
<dbReference type="GO" id="GO:0016020">
    <property type="term" value="C:membrane"/>
    <property type="evidence" value="ECO:0007669"/>
    <property type="project" value="UniProtKB-SubCell"/>
</dbReference>
<feature type="transmembrane region" description="Helical" evidence="10">
    <location>
        <begin position="109"/>
        <end position="129"/>
    </location>
</feature>
<evidence type="ECO:0000313" key="11">
    <source>
        <dbReference type="EMBL" id="GEY11549.1"/>
    </source>
</evidence>
<evidence type="ECO:0000256" key="4">
    <source>
        <dbReference type="ARBA" id="ARBA00022597"/>
    </source>
</evidence>
<dbReference type="InterPro" id="IPR036259">
    <property type="entry name" value="MFS_trans_sf"/>
</dbReference>
<accession>A0A699HGJ8</accession>
<evidence type="ECO:0000256" key="1">
    <source>
        <dbReference type="ARBA" id="ARBA00004141"/>
    </source>
</evidence>
<feature type="transmembrane region" description="Helical" evidence="10">
    <location>
        <begin position="73"/>
        <end position="97"/>
    </location>
</feature>
<comment type="similarity">
    <text evidence="2">Belongs to the major facilitator superfamily. Sugar transporter (TC 2.A.1.1) family.</text>
</comment>
<dbReference type="Pfam" id="PF00083">
    <property type="entry name" value="Sugar_tr"/>
    <property type="match status" value="2"/>
</dbReference>
<feature type="transmembrane region" description="Helical" evidence="10">
    <location>
        <begin position="176"/>
        <end position="198"/>
    </location>
</feature>
<protein>
    <submittedName>
        <fullName evidence="11">Sugar carrier protein C-like</fullName>
    </submittedName>
</protein>
<evidence type="ECO:0000256" key="5">
    <source>
        <dbReference type="ARBA" id="ARBA00022692"/>
    </source>
</evidence>
<keyword evidence="6" id="KW-0769">Symport</keyword>
<evidence type="ECO:0000256" key="3">
    <source>
        <dbReference type="ARBA" id="ARBA00022448"/>
    </source>
</evidence>